<dbReference type="AlphaFoldDB" id="A0A9K3PPJ0"/>
<gene>
    <name evidence="2" type="ORF">IV203_004074</name>
</gene>
<reference evidence="2" key="1">
    <citation type="journal article" date="2021" name="Sci. Rep.">
        <title>Diploid genomic architecture of Nitzschia inconspicua, an elite biomass production diatom.</title>
        <authorList>
            <person name="Oliver A."/>
            <person name="Podell S."/>
            <person name="Pinowska A."/>
            <person name="Traller J.C."/>
            <person name="Smith S.R."/>
            <person name="McClure R."/>
            <person name="Beliaev A."/>
            <person name="Bohutskyi P."/>
            <person name="Hill E.A."/>
            <person name="Rabines A."/>
            <person name="Zheng H."/>
            <person name="Allen L.Z."/>
            <person name="Kuo A."/>
            <person name="Grigoriev I.V."/>
            <person name="Allen A.E."/>
            <person name="Hazlebeck D."/>
            <person name="Allen E.E."/>
        </authorList>
    </citation>
    <scope>NUCLEOTIDE SEQUENCE</scope>
    <source>
        <strain evidence="2">Hildebrandi</strain>
    </source>
</reference>
<feature type="region of interest" description="Disordered" evidence="1">
    <location>
        <begin position="87"/>
        <end position="116"/>
    </location>
</feature>
<feature type="compositionally biased region" description="Low complexity" evidence="1">
    <location>
        <begin position="88"/>
        <end position="97"/>
    </location>
</feature>
<dbReference type="EMBL" id="JAGRRH010000016">
    <property type="protein sequence ID" value="KAG7354718.1"/>
    <property type="molecule type" value="Genomic_DNA"/>
</dbReference>
<keyword evidence="3" id="KW-1185">Reference proteome</keyword>
<name>A0A9K3PPJ0_9STRA</name>
<accession>A0A9K3PPJ0</accession>
<feature type="compositionally biased region" description="Polar residues" evidence="1">
    <location>
        <begin position="55"/>
        <end position="69"/>
    </location>
</feature>
<evidence type="ECO:0000256" key="1">
    <source>
        <dbReference type="SAM" id="MobiDB-lite"/>
    </source>
</evidence>
<dbReference type="Proteomes" id="UP000693970">
    <property type="component" value="Unassembled WGS sequence"/>
</dbReference>
<feature type="compositionally biased region" description="Low complexity" evidence="1">
    <location>
        <begin position="9"/>
        <end position="30"/>
    </location>
</feature>
<evidence type="ECO:0000313" key="2">
    <source>
        <dbReference type="EMBL" id="KAG7354718.1"/>
    </source>
</evidence>
<comment type="caution">
    <text evidence="2">The sequence shown here is derived from an EMBL/GenBank/DDBJ whole genome shotgun (WGS) entry which is preliminary data.</text>
</comment>
<reference evidence="2" key="2">
    <citation type="submission" date="2021-04" db="EMBL/GenBank/DDBJ databases">
        <authorList>
            <person name="Podell S."/>
        </authorList>
    </citation>
    <scope>NUCLEOTIDE SEQUENCE</scope>
    <source>
        <strain evidence="2">Hildebrandi</strain>
    </source>
</reference>
<sequence length="244" mass="26298">MDTSMQDQSPSARSGTSASSAANSSSCSGSQQHLQNLRIMAEHQKQLQLQQRQQNHSFPPQTLSVSTSPTTISQLLLPQAYNIDDESSSSLASASSAPNVSTVQEPTRGVRKTSSLRRGAAGYNQLLQSAVLASIETSSSAMLSTDYPPLTASRGAPIDPDDHPPHSNSSSESWESPSRKNKRSRQQQQRLLHDVPPRRNASAALTSSNTGTTNAVPPRKFSNGSLKQRPRDGDDDDDDIMMLL</sequence>
<proteinExistence type="predicted"/>
<feature type="compositionally biased region" description="Polar residues" evidence="1">
    <location>
        <begin position="203"/>
        <end position="215"/>
    </location>
</feature>
<feature type="region of interest" description="Disordered" evidence="1">
    <location>
        <begin position="1"/>
        <end position="69"/>
    </location>
</feature>
<feature type="region of interest" description="Disordered" evidence="1">
    <location>
        <begin position="146"/>
        <end position="239"/>
    </location>
</feature>
<protein>
    <submittedName>
        <fullName evidence="2">Uncharacterized protein</fullName>
    </submittedName>
</protein>
<feature type="compositionally biased region" description="Low complexity" evidence="1">
    <location>
        <begin position="166"/>
        <end position="176"/>
    </location>
</feature>
<evidence type="ECO:0000313" key="3">
    <source>
        <dbReference type="Proteomes" id="UP000693970"/>
    </source>
</evidence>
<organism evidence="2 3">
    <name type="scientific">Nitzschia inconspicua</name>
    <dbReference type="NCBI Taxonomy" id="303405"/>
    <lineage>
        <taxon>Eukaryota</taxon>
        <taxon>Sar</taxon>
        <taxon>Stramenopiles</taxon>
        <taxon>Ochrophyta</taxon>
        <taxon>Bacillariophyta</taxon>
        <taxon>Bacillariophyceae</taxon>
        <taxon>Bacillariophycidae</taxon>
        <taxon>Bacillariales</taxon>
        <taxon>Bacillariaceae</taxon>
        <taxon>Nitzschia</taxon>
    </lineage>
</organism>